<dbReference type="Pfam" id="PF07631">
    <property type="entry name" value="PSD4"/>
    <property type="match status" value="1"/>
</dbReference>
<dbReference type="InterPro" id="IPR013043">
    <property type="entry name" value="DUF1595"/>
</dbReference>
<protein>
    <recommendedName>
        <fullName evidence="8">Planctomycete cytochrome C</fullName>
    </recommendedName>
</protein>
<evidence type="ECO:0000259" key="2">
    <source>
        <dbReference type="Pfam" id="PF07626"/>
    </source>
</evidence>
<keyword evidence="7" id="KW-1185">Reference proteome</keyword>
<dbReference type="InterPro" id="IPR013042">
    <property type="entry name" value="DUF1592"/>
</dbReference>
<dbReference type="Pfam" id="PF07624">
    <property type="entry name" value="PSD2"/>
    <property type="match status" value="1"/>
</dbReference>
<evidence type="ECO:0000313" key="6">
    <source>
        <dbReference type="EMBL" id="QDV50091.1"/>
    </source>
</evidence>
<dbReference type="InterPro" id="IPR011478">
    <property type="entry name" value="DUF1585"/>
</dbReference>
<dbReference type="OrthoDB" id="175242at2"/>
<dbReference type="InterPro" id="IPR013039">
    <property type="entry name" value="DUF1588"/>
</dbReference>
<organism evidence="6 7">
    <name type="scientific">Gimesia fumaroli</name>
    <dbReference type="NCBI Taxonomy" id="2527976"/>
    <lineage>
        <taxon>Bacteria</taxon>
        <taxon>Pseudomonadati</taxon>
        <taxon>Planctomycetota</taxon>
        <taxon>Planctomycetia</taxon>
        <taxon>Planctomycetales</taxon>
        <taxon>Planctomycetaceae</taxon>
        <taxon>Gimesia</taxon>
    </lineage>
</organism>
<proteinExistence type="predicted"/>
<evidence type="ECO:0000259" key="4">
    <source>
        <dbReference type="Pfam" id="PF07631"/>
    </source>
</evidence>
<gene>
    <name evidence="6" type="ORF">Enr17x_21270</name>
</gene>
<feature type="domain" description="DUF1588" evidence="3">
    <location>
        <begin position="448"/>
        <end position="548"/>
    </location>
</feature>
<dbReference type="Pfam" id="PF07637">
    <property type="entry name" value="PSD5"/>
    <property type="match status" value="1"/>
</dbReference>
<evidence type="ECO:0000259" key="3">
    <source>
        <dbReference type="Pfam" id="PF07627"/>
    </source>
</evidence>
<evidence type="ECO:0000313" key="7">
    <source>
        <dbReference type="Proteomes" id="UP000318313"/>
    </source>
</evidence>
<dbReference type="RefSeq" id="WP_145308342.1">
    <property type="nucleotide sequence ID" value="NZ_CP037452.1"/>
</dbReference>
<dbReference type="Proteomes" id="UP000318313">
    <property type="component" value="Chromosome"/>
</dbReference>
<dbReference type="EMBL" id="CP037452">
    <property type="protein sequence ID" value="QDV50091.1"/>
    <property type="molecule type" value="Genomic_DNA"/>
</dbReference>
<feature type="domain" description="DUF1592" evidence="4">
    <location>
        <begin position="302"/>
        <end position="429"/>
    </location>
</feature>
<feature type="domain" description="DUF1595" evidence="5">
    <location>
        <begin position="234"/>
        <end position="287"/>
    </location>
</feature>
<evidence type="ECO:0000259" key="5">
    <source>
        <dbReference type="Pfam" id="PF07637"/>
    </source>
</evidence>
<dbReference type="AlphaFoldDB" id="A0A518IAF1"/>
<dbReference type="Pfam" id="PF07627">
    <property type="entry name" value="PSCyt3"/>
    <property type="match status" value="1"/>
</dbReference>
<feature type="domain" description="DUF1587" evidence="2">
    <location>
        <begin position="142"/>
        <end position="200"/>
    </location>
</feature>
<name>A0A518IAF1_9PLAN</name>
<dbReference type="Pfam" id="PF07626">
    <property type="entry name" value="PSD3"/>
    <property type="match status" value="1"/>
</dbReference>
<accession>A0A518IAF1</accession>
<reference evidence="6 7" key="1">
    <citation type="submission" date="2019-03" db="EMBL/GenBank/DDBJ databases">
        <title>Deep-cultivation of Planctomycetes and their phenomic and genomic characterization uncovers novel biology.</title>
        <authorList>
            <person name="Wiegand S."/>
            <person name="Jogler M."/>
            <person name="Boedeker C."/>
            <person name="Pinto D."/>
            <person name="Vollmers J."/>
            <person name="Rivas-Marin E."/>
            <person name="Kohn T."/>
            <person name="Peeters S.H."/>
            <person name="Heuer A."/>
            <person name="Rast P."/>
            <person name="Oberbeckmann S."/>
            <person name="Bunk B."/>
            <person name="Jeske O."/>
            <person name="Meyerdierks A."/>
            <person name="Storesund J.E."/>
            <person name="Kallscheuer N."/>
            <person name="Luecker S."/>
            <person name="Lage O.M."/>
            <person name="Pohl T."/>
            <person name="Merkel B.J."/>
            <person name="Hornburger P."/>
            <person name="Mueller R.-W."/>
            <person name="Bruemmer F."/>
            <person name="Labrenz M."/>
            <person name="Spormann A.M."/>
            <person name="Op den Camp H."/>
            <person name="Overmann J."/>
            <person name="Amann R."/>
            <person name="Jetten M.S.M."/>
            <person name="Mascher T."/>
            <person name="Medema M.H."/>
            <person name="Devos D.P."/>
            <person name="Kaster A.-K."/>
            <person name="Ovreas L."/>
            <person name="Rohde M."/>
            <person name="Galperin M.Y."/>
            <person name="Jogler C."/>
        </authorList>
    </citation>
    <scope>NUCLEOTIDE SEQUENCE [LARGE SCALE GENOMIC DNA]</scope>
    <source>
        <strain evidence="6 7">Enr17</strain>
    </source>
</reference>
<sequence>MSVLEARFVRGLIAVLVWGGLWACPHVGRAESKVDKALAARKADAKQFFSKRVTPFIKKYCLECHQNRRPTEAGLSFDPALRSPGHAAFSEKWKKSAARVKTHDMPPEGLDQPTDDERQMFAEWLQKVKYLSPKDPGPFVIRRLTKTEYGNTLHDLFGVDPNIVASLPDEVSGEGYLNSLSPLQLEQYLAISENVLNQVLAPEGEPPTKIQQQLFGEPPPSGTDAQATAGKVALSLARKAYRRPPSTAEIDVLLKVFDLGRQNKLSYYASCRLMLKAILVSPQFLFITPAKEIETEKGIVPLDDFQLASRLSYLLWATMPDEELMALADQGKLHEPPVLKDQVRRMLMAPRSRALFDGFGAQWLKLGNLHERTFDPEKFPQMNAALRTAMYDEARLFFESIVRENRSVANFIDSDFTFLNENLATIYGLEKTVTGPEMRKVSLTNGNRGGILGMPGVLAATSFPNRTSPVNRGVWVLEQVLGDHVPPAPPNVPSLEKQDQKQVASLTLRERTELHRSEAVCANCHRLLDPIGFGLENFDAIGRWRDQDENGQAIDASGELPGGKHFSNPQELKAIIAEQNAKFSRNLVERLLAYALCRRLEGYDEIVIDELMQKIAKDDYRMQTLITEVVTSYPFTHRRIE</sequence>
<dbReference type="KEGG" id="gfm:Enr17x_21270"/>
<evidence type="ECO:0008006" key="8">
    <source>
        <dbReference type="Google" id="ProtNLM"/>
    </source>
</evidence>
<evidence type="ECO:0000259" key="1">
    <source>
        <dbReference type="Pfam" id="PF07624"/>
    </source>
</evidence>
<feature type="domain" description="DUF1585" evidence="1">
    <location>
        <begin position="563"/>
        <end position="635"/>
    </location>
</feature>
<dbReference type="InterPro" id="IPR013036">
    <property type="entry name" value="DUF1587"/>
</dbReference>